<evidence type="ECO:0000313" key="2">
    <source>
        <dbReference type="EMBL" id="POY75181.1"/>
    </source>
</evidence>
<evidence type="ECO:0000313" key="3">
    <source>
        <dbReference type="Proteomes" id="UP000237144"/>
    </source>
</evidence>
<feature type="compositionally biased region" description="Pro residues" evidence="1">
    <location>
        <begin position="1"/>
        <end position="10"/>
    </location>
</feature>
<dbReference type="AlphaFoldDB" id="A0A2S5BEJ6"/>
<feature type="region of interest" description="Disordered" evidence="1">
    <location>
        <begin position="321"/>
        <end position="348"/>
    </location>
</feature>
<feature type="compositionally biased region" description="Polar residues" evidence="1">
    <location>
        <begin position="371"/>
        <end position="388"/>
    </location>
</feature>
<feature type="compositionally biased region" description="Low complexity" evidence="1">
    <location>
        <begin position="232"/>
        <end position="249"/>
    </location>
</feature>
<dbReference type="STRING" id="741276.A0A2S5BEJ6"/>
<feature type="region of interest" description="Disordered" evidence="1">
    <location>
        <begin position="439"/>
        <end position="515"/>
    </location>
</feature>
<feature type="compositionally biased region" description="Polar residues" evidence="1">
    <location>
        <begin position="122"/>
        <end position="131"/>
    </location>
</feature>
<feature type="region of interest" description="Disordered" evidence="1">
    <location>
        <begin position="50"/>
        <end position="196"/>
    </location>
</feature>
<proteinExistence type="predicted"/>
<name>A0A2S5BEJ6_9BASI</name>
<feature type="region of interest" description="Disordered" evidence="1">
    <location>
        <begin position="366"/>
        <end position="403"/>
    </location>
</feature>
<feature type="region of interest" description="Disordered" evidence="1">
    <location>
        <begin position="208"/>
        <end position="269"/>
    </location>
</feature>
<feature type="compositionally biased region" description="Low complexity" evidence="1">
    <location>
        <begin position="210"/>
        <end position="224"/>
    </location>
</feature>
<feature type="compositionally biased region" description="Polar residues" evidence="1">
    <location>
        <begin position="294"/>
        <end position="303"/>
    </location>
</feature>
<comment type="caution">
    <text evidence="2">The sequence shown here is derived from an EMBL/GenBank/DDBJ whole genome shotgun (WGS) entry which is preliminary data.</text>
</comment>
<dbReference type="OrthoDB" id="2526949at2759"/>
<sequence>MSSPVAPSPPVQAAAPLPIAPTRHATPDGDSVIEETVSLADLTATESIAATRLTPDGSPGLWTEPDPFKASRQQTFPTRHDGPVASGSSSRRATRENSETGTEPQLRRRRSSRQSSIASANLPPTRSSTLYSPARNVFPLVKPGTIGQRKESGSEGPSKQPSPLPTPWETAAPPTGTLTPRSASPLFEGPAVDPSELNVRGLRIDSIPCSESAGSASQSISARSAETDRIRPTTTSSSSPAASTAAPTEPGSPTPSPQKKAILARPTYTSSLAPTHAQKYLASTAKPAAGPSGSIFQTPTPTARSARDLVPKKKLSSLLFSSAASPFGKRKGRQESTTAAPARGGSASVLDAALAASATWATRRGEVGANYGSSPSASSFGPNGSPSLSVGPRQAYMGNVPDNPVTERAIAEAFSRGAAAAAAGPPSEVSSVRSSLALDSFPIPPRAPSSSGLLQLEETGAPTRTSAVFPTRPKPTRPLRPRAPIDTASPLPPDAEDVESLAPRLEPAELVGRAL</sequence>
<organism evidence="2 3">
    <name type="scientific">Rhodotorula taiwanensis</name>
    <dbReference type="NCBI Taxonomy" id="741276"/>
    <lineage>
        <taxon>Eukaryota</taxon>
        <taxon>Fungi</taxon>
        <taxon>Dikarya</taxon>
        <taxon>Basidiomycota</taxon>
        <taxon>Pucciniomycotina</taxon>
        <taxon>Microbotryomycetes</taxon>
        <taxon>Sporidiobolales</taxon>
        <taxon>Sporidiobolaceae</taxon>
        <taxon>Rhodotorula</taxon>
    </lineage>
</organism>
<protein>
    <submittedName>
        <fullName evidence="2">Uncharacterized protein</fullName>
    </submittedName>
</protein>
<feature type="region of interest" description="Disordered" evidence="1">
    <location>
        <begin position="1"/>
        <end position="32"/>
    </location>
</feature>
<reference evidence="2 3" key="1">
    <citation type="journal article" date="2018" name="Front. Microbiol.">
        <title>Prospects for Fungal Bioremediation of Acidic Radioactive Waste Sites: Characterization and Genome Sequence of Rhodotorula taiwanensis MD1149.</title>
        <authorList>
            <person name="Tkavc R."/>
            <person name="Matrosova V.Y."/>
            <person name="Grichenko O.E."/>
            <person name="Gostincar C."/>
            <person name="Volpe R.P."/>
            <person name="Klimenkova P."/>
            <person name="Gaidamakova E.K."/>
            <person name="Zhou C.E."/>
            <person name="Stewart B.J."/>
            <person name="Lyman M.G."/>
            <person name="Malfatti S.A."/>
            <person name="Rubinfeld B."/>
            <person name="Courtot M."/>
            <person name="Singh J."/>
            <person name="Dalgard C.L."/>
            <person name="Hamilton T."/>
            <person name="Frey K.G."/>
            <person name="Gunde-Cimerman N."/>
            <person name="Dugan L."/>
            <person name="Daly M.J."/>
        </authorList>
    </citation>
    <scope>NUCLEOTIDE SEQUENCE [LARGE SCALE GENOMIC DNA]</scope>
    <source>
        <strain evidence="2 3">MD1149</strain>
    </source>
</reference>
<dbReference type="EMBL" id="PJQD01000019">
    <property type="protein sequence ID" value="POY75181.1"/>
    <property type="molecule type" value="Genomic_DNA"/>
</dbReference>
<feature type="region of interest" description="Disordered" evidence="1">
    <location>
        <begin position="282"/>
        <end position="309"/>
    </location>
</feature>
<evidence type="ECO:0000256" key="1">
    <source>
        <dbReference type="SAM" id="MobiDB-lite"/>
    </source>
</evidence>
<dbReference type="Proteomes" id="UP000237144">
    <property type="component" value="Unassembled WGS sequence"/>
</dbReference>
<gene>
    <name evidence="2" type="ORF">BMF94_1813</name>
</gene>
<keyword evidence="3" id="KW-1185">Reference proteome</keyword>
<accession>A0A2S5BEJ6</accession>